<dbReference type="Gramene" id="TraesCS6B02G336200.1">
    <property type="protein sequence ID" value="TraesCS6B02G336200.1"/>
    <property type="gene ID" value="TraesCS6B02G336200"/>
</dbReference>
<dbReference type="STRING" id="4565.A0A3B6PQF4"/>
<dbReference type="OMA" id="PCYKIPQ"/>
<name>A0A3B6PQF4_WHEAT</name>
<dbReference type="Pfam" id="PF02042">
    <property type="entry name" value="RWP-RK"/>
    <property type="match status" value="1"/>
</dbReference>
<dbReference type="Gramene" id="TraesROB_scaffold_012413_01G000200.1">
    <property type="protein sequence ID" value="TraesROB_scaffold_012413_01G000200.1"/>
    <property type="gene ID" value="TraesROB_scaffold_012413_01G000200"/>
</dbReference>
<dbReference type="Proteomes" id="UP000019116">
    <property type="component" value="Chromosome 6B"/>
</dbReference>
<dbReference type="PANTHER" id="PTHR46373:SF29">
    <property type="entry name" value="RWP-RK DOMAIN-CONTAINING PROTEIN"/>
    <property type="match status" value="1"/>
</dbReference>
<reference evidence="8" key="2">
    <citation type="submission" date="2018-10" db="UniProtKB">
        <authorList>
            <consortium name="EnsemblPlants"/>
        </authorList>
    </citation>
    <scope>IDENTIFICATION</scope>
</reference>
<protein>
    <recommendedName>
        <fullName evidence="7">RWP-RK domain-containing protein</fullName>
    </recommendedName>
</protein>
<evidence type="ECO:0000256" key="2">
    <source>
        <dbReference type="ARBA" id="ARBA00023015"/>
    </source>
</evidence>
<dbReference type="GO" id="GO:0003700">
    <property type="term" value="F:DNA-binding transcription factor activity"/>
    <property type="evidence" value="ECO:0007669"/>
    <property type="project" value="InterPro"/>
</dbReference>
<keyword evidence="6" id="KW-0539">Nucleus</keyword>
<dbReference type="InterPro" id="IPR044607">
    <property type="entry name" value="RKD-like"/>
</dbReference>
<evidence type="ECO:0000313" key="9">
    <source>
        <dbReference type="Proteomes" id="UP000019116"/>
    </source>
</evidence>
<evidence type="ECO:0000313" key="8">
    <source>
        <dbReference type="EnsemblPlants" id="TraesCS6B02G336200.1"/>
    </source>
</evidence>
<evidence type="ECO:0000256" key="3">
    <source>
        <dbReference type="ARBA" id="ARBA00023054"/>
    </source>
</evidence>
<dbReference type="GO" id="GO:0003677">
    <property type="term" value="F:DNA binding"/>
    <property type="evidence" value="ECO:0007669"/>
    <property type="project" value="UniProtKB-KW"/>
</dbReference>
<dbReference type="Gramene" id="TraesJAG6B03G03576500.1">
    <property type="protein sequence ID" value="TraesJAG6B03G03576500.1"/>
    <property type="gene ID" value="TraesJAG6B03G03576500"/>
</dbReference>
<feature type="domain" description="RWP-RK" evidence="7">
    <location>
        <begin position="1"/>
        <end position="89"/>
    </location>
</feature>
<evidence type="ECO:0000259" key="7">
    <source>
        <dbReference type="PROSITE" id="PS51519"/>
    </source>
</evidence>
<keyword evidence="3" id="KW-0175">Coiled coil</keyword>
<dbReference type="EnsemblPlants" id="TraesCS6B02G336200.1">
    <property type="protein sequence ID" value="TraesCS6B02G336200.1"/>
    <property type="gene ID" value="TraesCS6B02G336200"/>
</dbReference>
<dbReference type="PANTHER" id="PTHR46373">
    <property type="entry name" value="PROTEIN RKD4"/>
    <property type="match status" value="1"/>
</dbReference>
<evidence type="ECO:0000256" key="1">
    <source>
        <dbReference type="ARBA" id="ARBA00004049"/>
    </source>
</evidence>
<evidence type="ECO:0000256" key="5">
    <source>
        <dbReference type="ARBA" id="ARBA00023163"/>
    </source>
</evidence>
<dbReference type="SMR" id="A0A3B6PQF4"/>
<dbReference type="InterPro" id="IPR003035">
    <property type="entry name" value="RWP-RK_dom"/>
</dbReference>
<dbReference type="OrthoDB" id="6270329at2759"/>
<dbReference type="Gramene" id="TraesCLE_scaffold_104223_01G000200.1">
    <property type="protein sequence ID" value="TraesCLE_scaffold_104223_01G000200.1"/>
    <property type="gene ID" value="TraesCLE_scaffold_104223_01G000200"/>
</dbReference>
<dbReference type="Gramene" id="TraesLAC6B03G03541940.1">
    <property type="protein sequence ID" value="TraesLAC6B03G03541940.1"/>
    <property type="gene ID" value="TraesLAC6B03G03541940"/>
</dbReference>
<accession>A0A3B6PQF4</accession>
<dbReference type="PROSITE" id="PS51519">
    <property type="entry name" value="RWP_RK"/>
    <property type="match status" value="1"/>
</dbReference>
<dbReference type="Gramene" id="TraesCAD_scaffold_037506_01G000100.1">
    <property type="protein sequence ID" value="TraesCAD_scaffold_037506_01G000100.1"/>
    <property type="gene ID" value="TraesCAD_scaffold_037506_01G000100"/>
</dbReference>
<keyword evidence="9" id="KW-1185">Reference proteome</keyword>
<dbReference type="Gramene" id="TraesCS6B03G0953200.1">
    <property type="protein sequence ID" value="TraesCS6B03G0953200.1.CDS"/>
    <property type="gene ID" value="TraesCS6B03G0953200"/>
</dbReference>
<dbReference type="Gramene" id="TraesWEE_scaffold_172875_01G000200.1">
    <property type="protein sequence ID" value="TraesWEE_scaffold_172875_01G000200.1"/>
    <property type="gene ID" value="TraesWEE_scaffold_172875_01G000200"/>
</dbReference>
<sequence>MEKATQTEGHLGNGAVEKPSLTFELVSQFFCMPIDEAARELNVGLTSLKKRCRELGIPRWPWRTVRSLQELIDVVKELGKDDTPEKAEKTKMVVHKLLEVMKLIAERPDVELDKETKVFRQACYKEMHERRIKRKLGKVLDA</sequence>
<keyword evidence="4" id="KW-0238">DNA-binding</keyword>
<comment type="function">
    <text evidence="1">Putative transcription factor.</text>
</comment>
<reference evidence="8" key="1">
    <citation type="submission" date="2018-08" db="EMBL/GenBank/DDBJ databases">
        <authorList>
            <person name="Rossello M."/>
        </authorList>
    </citation>
    <scope>NUCLEOTIDE SEQUENCE [LARGE SCALE GENOMIC DNA]</scope>
    <source>
        <strain evidence="8">cv. Chinese Spring</strain>
    </source>
</reference>
<dbReference type="Gramene" id="TraesARI6B03G03547140.1">
    <property type="protein sequence ID" value="TraesARI6B03G03547140.1"/>
    <property type="gene ID" value="TraesARI6B03G03547140"/>
</dbReference>
<keyword evidence="5" id="KW-0804">Transcription</keyword>
<proteinExistence type="predicted"/>
<keyword evidence="2" id="KW-0805">Transcription regulation</keyword>
<dbReference type="Gramene" id="TraesNOR6B03G03623600.1">
    <property type="protein sequence ID" value="TraesNOR6B03G03623600.1"/>
    <property type="gene ID" value="TraesNOR6B03G03623600"/>
</dbReference>
<dbReference type="Gramene" id="TraesRN6B0100936200.1">
    <property type="protein sequence ID" value="TraesRN6B0100936200.1"/>
    <property type="gene ID" value="TraesRN6B0100936200"/>
</dbReference>
<dbReference type="AlphaFoldDB" id="A0A3B6PQF4"/>
<dbReference type="Gramene" id="TraesPARA_EIv1.0_2086130.1">
    <property type="protein sequence ID" value="TraesPARA_EIv1.0_2086130.1.CDS"/>
    <property type="gene ID" value="TraesPARA_EIv1.0_2086130"/>
</dbReference>
<evidence type="ECO:0000256" key="6">
    <source>
        <dbReference type="ARBA" id="ARBA00023242"/>
    </source>
</evidence>
<organism evidence="8">
    <name type="scientific">Triticum aestivum</name>
    <name type="common">Wheat</name>
    <dbReference type="NCBI Taxonomy" id="4565"/>
    <lineage>
        <taxon>Eukaryota</taxon>
        <taxon>Viridiplantae</taxon>
        <taxon>Streptophyta</taxon>
        <taxon>Embryophyta</taxon>
        <taxon>Tracheophyta</taxon>
        <taxon>Spermatophyta</taxon>
        <taxon>Magnoliopsida</taxon>
        <taxon>Liliopsida</taxon>
        <taxon>Poales</taxon>
        <taxon>Poaceae</taxon>
        <taxon>BOP clade</taxon>
        <taxon>Pooideae</taxon>
        <taxon>Triticodae</taxon>
        <taxon>Triticeae</taxon>
        <taxon>Triticinae</taxon>
        <taxon>Triticum</taxon>
    </lineage>
</organism>
<evidence type="ECO:0000256" key="4">
    <source>
        <dbReference type="ARBA" id="ARBA00023125"/>
    </source>
</evidence>